<proteinExistence type="predicted"/>
<dbReference type="Gene3D" id="3.30.1330.30">
    <property type="match status" value="1"/>
</dbReference>
<dbReference type="NCBIfam" id="NF005825">
    <property type="entry name" value="PRK07714.1"/>
    <property type="match status" value="1"/>
</dbReference>
<keyword evidence="3" id="KW-1185">Reference proteome</keyword>
<dbReference type="STRING" id="930129.SAMN05216352_103402"/>
<dbReference type="EMBL" id="FNDU01000003">
    <property type="protein sequence ID" value="SDH93761.1"/>
    <property type="molecule type" value="Genomic_DNA"/>
</dbReference>
<evidence type="ECO:0000313" key="3">
    <source>
        <dbReference type="Proteomes" id="UP000199017"/>
    </source>
</evidence>
<dbReference type="AlphaFoldDB" id="A0A1G8GHE2"/>
<feature type="domain" description="Ribosomal protein eL8/eL30/eS12/Gadd45" evidence="1">
    <location>
        <begin position="6"/>
        <end position="94"/>
    </location>
</feature>
<dbReference type="OrthoDB" id="9794863at2"/>
<protein>
    <submittedName>
        <fullName evidence="2">Ribosomal protein L7Ae</fullName>
    </submittedName>
</protein>
<dbReference type="RefSeq" id="WP_091583108.1">
    <property type="nucleotide sequence ID" value="NZ_FNDU01000003.1"/>
</dbReference>
<accession>A0A1G8GHE2</accession>
<dbReference type="InterPro" id="IPR029064">
    <property type="entry name" value="Ribosomal_eL30-like_sf"/>
</dbReference>
<gene>
    <name evidence="2" type="ORF">SAMN05216352_103402</name>
</gene>
<dbReference type="GO" id="GO:0005840">
    <property type="term" value="C:ribosome"/>
    <property type="evidence" value="ECO:0007669"/>
    <property type="project" value="UniProtKB-KW"/>
</dbReference>
<reference evidence="2 3" key="1">
    <citation type="submission" date="2016-10" db="EMBL/GenBank/DDBJ databases">
        <authorList>
            <person name="de Groot N.N."/>
        </authorList>
    </citation>
    <scope>NUCLEOTIDE SEQUENCE [LARGE SCALE GENOMIC DNA]</scope>
    <source>
        <strain evidence="3">P4B,CCM 7963,CECT 7998,DSM 25260,IBRC-M 10614,KCTC 13821</strain>
    </source>
</reference>
<evidence type="ECO:0000313" key="2">
    <source>
        <dbReference type="EMBL" id="SDH93761.1"/>
    </source>
</evidence>
<keyword evidence="2" id="KW-0687">Ribonucleoprotein</keyword>
<dbReference type="InterPro" id="IPR004038">
    <property type="entry name" value="Ribosomal_eL8/eL30/eS12/Gad45"/>
</dbReference>
<evidence type="ECO:0000259" key="1">
    <source>
        <dbReference type="Pfam" id="PF01248"/>
    </source>
</evidence>
<dbReference type="SUPFAM" id="SSF55315">
    <property type="entry name" value="L30e-like"/>
    <property type="match status" value="1"/>
</dbReference>
<sequence length="100" mass="10948">MNDSFHSFLGLAARAGKLKTGEETVLKEIRNQSLHLVIVAGDASPNTRKKFKDKSSYYQVPLFIAGDRDSLGHAIGKNSRVIIGVTDKGFAKKLISMLDN</sequence>
<name>A0A1G8GHE2_9BACI</name>
<dbReference type="Pfam" id="PF01248">
    <property type="entry name" value="Ribosomal_L7Ae"/>
    <property type="match status" value="1"/>
</dbReference>
<dbReference type="Proteomes" id="UP000199017">
    <property type="component" value="Unassembled WGS sequence"/>
</dbReference>
<keyword evidence="2" id="KW-0689">Ribosomal protein</keyword>
<organism evidence="2 3">
    <name type="scientific">Alteribacillus bidgolensis</name>
    <dbReference type="NCBI Taxonomy" id="930129"/>
    <lineage>
        <taxon>Bacteria</taxon>
        <taxon>Bacillati</taxon>
        <taxon>Bacillota</taxon>
        <taxon>Bacilli</taxon>
        <taxon>Bacillales</taxon>
        <taxon>Bacillaceae</taxon>
        <taxon>Alteribacillus</taxon>
    </lineage>
</organism>